<reference evidence="2 3" key="1">
    <citation type="submission" date="2016-10" db="EMBL/GenBank/DDBJ databases">
        <authorList>
            <person name="de Groot N.N."/>
        </authorList>
    </citation>
    <scope>NUCLEOTIDE SEQUENCE [LARGE SCALE GENOMIC DNA]</scope>
    <source>
        <strain evidence="2 3">Nl14</strain>
    </source>
</reference>
<dbReference type="Proteomes" id="UP000182649">
    <property type="component" value="Unassembled WGS sequence"/>
</dbReference>
<dbReference type="AlphaFoldDB" id="A0A1I7HCW1"/>
<feature type="transmembrane region" description="Helical" evidence="1">
    <location>
        <begin position="39"/>
        <end position="59"/>
    </location>
</feature>
<protein>
    <submittedName>
        <fullName evidence="2">Uncharacterized protein</fullName>
    </submittedName>
</protein>
<keyword evidence="1" id="KW-0472">Membrane</keyword>
<keyword evidence="1" id="KW-1133">Transmembrane helix</keyword>
<organism evidence="2 3">
    <name type="scientific">Nitrosospira multiformis</name>
    <dbReference type="NCBI Taxonomy" id="1231"/>
    <lineage>
        <taxon>Bacteria</taxon>
        <taxon>Pseudomonadati</taxon>
        <taxon>Pseudomonadota</taxon>
        <taxon>Betaproteobacteria</taxon>
        <taxon>Nitrosomonadales</taxon>
        <taxon>Nitrosomonadaceae</taxon>
        <taxon>Nitrosospira</taxon>
    </lineage>
</organism>
<proteinExistence type="predicted"/>
<evidence type="ECO:0000313" key="2">
    <source>
        <dbReference type="EMBL" id="SFU58555.1"/>
    </source>
</evidence>
<dbReference type="RefSeq" id="WP_074974850.1">
    <property type="nucleotide sequence ID" value="NZ_FPBZ01000008.1"/>
</dbReference>
<name>A0A1I7HCW1_9PROT</name>
<evidence type="ECO:0000313" key="3">
    <source>
        <dbReference type="Proteomes" id="UP000182649"/>
    </source>
</evidence>
<accession>A0A1I7HCW1</accession>
<dbReference type="EMBL" id="FPBZ01000008">
    <property type="protein sequence ID" value="SFU58555.1"/>
    <property type="molecule type" value="Genomic_DNA"/>
</dbReference>
<keyword evidence="1" id="KW-0812">Transmembrane</keyword>
<evidence type="ECO:0000256" key="1">
    <source>
        <dbReference type="SAM" id="Phobius"/>
    </source>
</evidence>
<sequence>MKRKYAYAVSEKVFLTKLLKISFPSQPLVSHYRTLIKKLVILFLLLMGFSAFGSLKNLAELYRTTNRINKAEELELRAASIEAIRQ</sequence>
<gene>
    <name evidence="2" type="ORF">SAMN05216417_10892</name>
</gene>